<organism evidence="3 4">
    <name type="scientific">Brytella acorum</name>
    <dbReference type="NCBI Taxonomy" id="2959299"/>
    <lineage>
        <taxon>Bacteria</taxon>
        <taxon>Pseudomonadati</taxon>
        <taxon>Pseudomonadota</taxon>
        <taxon>Alphaproteobacteria</taxon>
        <taxon>Acetobacterales</taxon>
        <taxon>Acetobacteraceae</taxon>
        <taxon>Brytella</taxon>
    </lineage>
</organism>
<keyword evidence="4" id="KW-1185">Reference proteome</keyword>
<comment type="similarity">
    <text evidence="2">Belongs to the 2H phosphoesterase superfamily. ThpR family.</text>
</comment>
<dbReference type="EMBL" id="CATKSH010000021">
    <property type="protein sequence ID" value="CAI9121708.1"/>
    <property type="molecule type" value="Genomic_DNA"/>
</dbReference>
<dbReference type="NCBIfam" id="TIGR02258">
    <property type="entry name" value="2_5_ligase"/>
    <property type="match status" value="1"/>
</dbReference>
<comment type="caution">
    <text evidence="2">Lacks conserved residue(s) required for the propagation of feature annotation.</text>
</comment>
<dbReference type="SUPFAM" id="SSF55144">
    <property type="entry name" value="LigT-like"/>
    <property type="match status" value="1"/>
</dbReference>
<name>A0AA35XYV3_9PROT</name>
<dbReference type="GO" id="GO:0008664">
    <property type="term" value="F:RNA 2',3'-cyclic 3'-phosphodiesterase activity"/>
    <property type="evidence" value="ECO:0007669"/>
    <property type="project" value="UniProtKB-EC"/>
</dbReference>
<feature type="active site" description="Proton acceptor" evidence="2">
    <location>
        <position position="124"/>
    </location>
</feature>
<proteinExistence type="inferred from homology"/>
<protein>
    <recommendedName>
        <fullName evidence="2">RNA 2',3'-cyclic phosphodiesterase</fullName>
        <shortName evidence="2">RNA 2',3'-CPDase</shortName>
        <ecNumber evidence="2">3.1.4.58</ecNumber>
    </recommendedName>
</protein>
<reference evidence="3" key="1">
    <citation type="submission" date="2023-03" db="EMBL/GenBank/DDBJ databases">
        <authorList>
            <person name="Cleenwerck I."/>
        </authorList>
    </citation>
    <scope>NUCLEOTIDE SEQUENCE</scope>
    <source>
        <strain evidence="3">LMG 32879</strain>
    </source>
</reference>
<dbReference type="AlphaFoldDB" id="A0AA35XYV3"/>
<dbReference type="InterPro" id="IPR004175">
    <property type="entry name" value="RNA_CPDase"/>
</dbReference>
<dbReference type="Pfam" id="PF13563">
    <property type="entry name" value="2_5_RNA_ligase2"/>
    <property type="match status" value="1"/>
</dbReference>
<keyword evidence="1 2" id="KW-0378">Hydrolase</keyword>
<dbReference type="InterPro" id="IPR009097">
    <property type="entry name" value="Cyclic_Pdiesterase"/>
</dbReference>
<dbReference type="RefSeq" id="WP_289843707.1">
    <property type="nucleotide sequence ID" value="NZ_CATKSH010000021.1"/>
</dbReference>
<sequence length="190" mass="21110">MRLLVALPLAPSQKRFLSALRTGIPAASWVSPSHYHVPLRPVGDVESRHVAEDIDHALAGVSFSPFNLQLMGVSISDASGSRPPSRNLRIDVVPCDGLIQLHVRIESALRQAGLPPDKRRFRPHVTIAQLPEPFDAEPWVRVHNLLRSEETLVDHFTLLEVFRGPDGPTHEKRATYGSAFDHVYPEGLDD</sequence>
<evidence type="ECO:0000256" key="2">
    <source>
        <dbReference type="HAMAP-Rule" id="MF_01940"/>
    </source>
</evidence>
<dbReference type="GO" id="GO:0004113">
    <property type="term" value="F:2',3'-cyclic-nucleotide 3'-phosphodiesterase activity"/>
    <property type="evidence" value="ECO:0007669"/>
    <property type="project" value="InterPro"/>
</dbReference>
<dbReference type="PANTHER" id="PTHR35561">
    <property type="entry name" value="RNA 2',3'-CYCLIC PHOSPHODIESTERASE"/>
    <property type="match status" value="1"/>
</dbReference>
<evidence type="ECO:0000256" key="1">
    <source>
        <dbReference type="ARBA" id="ARBA00022801"/>
    </source>
</evidence>
<comment type="catalytic activity">
    <reaction evidence="2">
        <text>a 3'-end 2',3'-cyclophospho-ribonucleotide-RNA + H2O = a 3'-end 2'-phospho-ribonucleotide-RNA + H(+)</text>
        <dbReference type="Rhea" id="RHEA:11828"/>
        <dbReference type="Rhea" id="RHEA-COMP:10464"/>
        <dbReference type="Rhea" id="RHEA-COMP:17353"/>
        <dbReference type="ChEBI" id="CHEBI:15377"/>
        <dbReference type="ChEBI" id="CHEBI:15378"/>
        <dbReference type="ChEBI" id="CHEBI:83064"/>
        <dbReference type="ChEBI" id="CHEBI:173113"/>
        <dbReference type="EC" id="3.1.4.58"/>
    </reaction>
</comment>
<comment type="caution">
    <text evidence="3">The sequence shown here is derived from an EMBL/GenBank/DDBJ whole genome shotgun (WGS) entry which is preliminary data.</text>
</comment>
<dbReference type="PANTHER" id="PTHR35561:SF1">
    <property type="entry name" value="RNA 2',3'-CYCLIC PHOSPHODIESTERASE"/>
    <property type="match status" value="1"/>
</dbReference>
<accession>A0AA35XYV3</accession>
<dbReference type="EC" id="3.1.4.58" evidence="2"/>
<evidence type="ECO:0000313" key="3">
    <source>
        <dbReference type="EMBL" id="CAI9121708.1"/>
    </source>
</evidence>
<evidence type="ECO:0000313" key="4">
    <source>
        <dbReference type="Proteomes" id="UP001176960"/>
    </source>
</evidence>
<gene>
    <name evidence="3" type="primary">thpR</name>
    <name evidence="3" type="ORF">LMG32879_002560</name>
</gene>
<feature type="short sequence motif" description="HXTX 2" evidence="2">
    <location>
        <begin position="124"/>
        <end position="127"/>
    </location>
</feature>
<comment type="function">
    <text evidence="2">Hydrolyzes RNA 2',3'-cyclic phosphodiester to an RNA 2'-phosphomonoester.</text>
</comment>
<dbReference type="HAMAP" id="MF_01940">
    <property type="entry name" value="RNA_CPDase"/>
    <property type="match status" value="1"/>
</dbReference>
<feature type="active site" description="Proton donor" evidence="2">
    <location>
        <position position="36"/>
    </location>
</feature>
<dbReference type="Gene3D" id="3.90.1140.10">
    <property type="entry name" value="Cyclic phosphodiesterase"/>
    <property type="match status" value="1"/>
</dbReference>
<dbReference type="Proteomes" id="UP001176960">
    <property type="component" value="Unassembled WGS sequence"/>
</dbReference>